<dbReference type="GO" id="GO:0008270">
    <property type="term" value="F:zinc ion binding"/>
    <property type="evidence" value="ECO:0007669"/>
    <property type="project" value="UniProtKB-KW"/>
</dbReference>
<comment type="similarity">
    <text evidence="2">Belongs to the CONSTANS family.</text>
</comment>
<reference evidence="12 13" key="1">
    <citation type="submission" date="2024-04" db="EMBL/GenBank/DDBJ databases">
        <authorList>
            <person name="Fracassetti M."/>
        </authorList>
    </citation>
    <scope>NUCLEOTIDE SEQUENCE [LARGE SCALE GENOMIC DNA]</scope>
</reference>
<dbReference type="EMBL" id="OZ034821">
    <property type="protein sequence ID" value="CAL1406889.1"/>
    <property type="molecule type" value="Genomic_DNA"/>
</dbReference>
<evidence type="ECO:0000256" key="1">
    <source>
        <dbReference type="ARBA" id="ARBA00004123"/>
    </source>
</evidence>
<evidence type="ECO:0000256" key="2">
    <source>
        <dbReference type="ARBA" id="ARBA00010024"/>
    </source>
</evidence>
<keyword evidence="4" id="KW-0677">Repeat</keyword>
<organism evidence="12 13">
    <name type="scientific">Linum trigynum</name>
    <dbReference type="NCBI Taxonomy" id="586398"/>
    <lineage>
        <taxon>Eukaryota</taxon>
        <taxon>Viridiplantae</taxon>
        <taxon>Streptophyta</taxon>
        <taxon>Embryophyta</taxon>
        <taxon>Tracheophyta</taxon>
        <taxon>Spermatophyta</taxon>
        <taxon>Magnoliopsida</taxon>
        <taxon>eudicotyledons</taxon>
        <taxon>Gunneridae</taxon>
        <taxon>Pentapetalae</taxon>
        <taxon>rosids</taxon>
        <taxon>fabids</taxon>
        <taxon>Malpighiales</taxon>
        <taxon>Linaceae</taxon>
        <taxon>Linum</taxon>
    </lineage>
</organism>
<dbReference type="InterPro" id="IPR049808">
    <property type="entry name" value="CONSTANS-like_Bbox1"/>
</dbReference>
<gene>
    <name evidence="12" type="ORF">LTRI10_LOCUS46585</name>
</gene>
<dbReference type="PROSITE" id="PS51017">
    <property type="entry name" value="CCT"/>
    <property type="match status" value="1"/>
</dbReference>
<evidence type="ECO:0000256" key="5">
    <source>
        <dbReference type="ARBA" id="ARBA00022771"/>
    </source>
</evidence>
<evidence type="ECO:0000313" key="13">
    <source>
        <dbReference type="Proteomes" id="UP001497516"/>
    </source>
</evidence>
<keyword evidence="7 9" id="KW-0539">Nucleus</keyword>
<accession>A0AAV2G8B8</accession>
<comment type="subcellular location">
    <subcellularLocation>
        <location evidence="1 9">Nucleus</location>
    </subcellularLocation>
</comment>
<dbReference type="AlphaFoldDB" id="A0AAV2G8B8"/>
<evidence type="ECO:0000313" key="12">
    <source>
        <dbReference type="EMBL" id="CAL1406889.1"/>
    </source>
</evidence>
<protein>
    <submittedName>
        <fullName evidence="12">Uncharacterized protein</fullName>
    </submittedName>
</protein>
<dbReference type="InterPro" id="IPR010402">
    <property type="entry name" value="CCT_domain"/>
</dbReference>
<dbReference type="Pfam" id="PF06203">
    <property type="entry name" value="CCT"/>
    <property type="match status" value="1"/>
</dbReference>
<keyword evidence="13" id="KW-1185">Reference proteome</keyword>
<evidence type="ECO:0000259" key="11">
    <source>
        <dbReference type="PROSITE" id="PS51017"/>
    </source>
</evidence>
<dbReference type="InterPro" id="IPR000315">
    <property type="entry name" value="Znf_B-box"/>
</dbReference>
<dbReference type="PANTHER" id="PTHR31717:SF46">
    <property type="entry name" value="CCT MOTIF FAMILY PROTEIN-RELATED"/>
    <property type="match status" value="1"/>
</dbReference>
<name>A0AAV2G8B8_9ROSI</name>
<sequence>MAMEPLCDCCSTEKAVVYCKSDIARLCLKCDGYVHSANLLSRRHQRSLLCDKCNSEAATIRCLDENLSVCQGCEWSNANNNNGCSTSGHRLQPLNYYTGCPTLSEFFGILTSLLEVPSLADGFDPGLKQPPPPLPLSLVNLQANEISGSGSTFDQRSNDGGFKQLDPCSKFEPLVGVHPPPFAPPNTSYIQYYRDQSTFLPEESNVLKGCSNLKDLGLHDGEDLCDGLNMDDVQLNFEHADDLFGCLQSNARSTFEDLGKDCKTIERNLSFTESNGPIENFIEVNHVAAGSSNLVPAISGGSNCFYMTPNCNNRNINLGFPNATGQVHSSISLSLSNISGESSVADHQDCGLSPTFFSVESPWDSTLEPSGPHARVQAKLRYNEKKKTRRFGKQIRYASRKARADTRKRVKGRFVKAGESYDYDPNTPTSDF</sequence>
<feature type="domain" description="CCT" evidence="11">
    <location>
        <begin position="375"/>
        <end position="417"/>
    </location>
</feature>
<evidence type="ECO:0000256" key="3">
    <source>
        <dbReference type="ARBA" id="ARBA00022723"/>
    </source>
</evidence>
<feature type="domain" description="B box-type" evidence="10">
    <location>
        <begin position="2"/>
        <end position="49"/>
    </location>
</feature>
<evidence type="ECO:0000256" key="6">
    <source>
        <dbReference type="ARBA" id="ARBA00022833"/>
    </source>
</evidence>
<dbReference type="PROSITE" id="PS50119">
    <property type="entry name" value="ZF_BBOX"/>
    <property type="match status" value="2"/>
</dbReference>
<dbReference type="PANTHER" id="PTHR31717">
    <property type="entry name" value="ZINC FINGER PROTEIN CONSTANS-LIKE 10"/>
    <property type="match status" value="1"/>
</dbReference>
<evidence type="ECO:0000256" key="8">
    <source>
        <dbReference type="PROSITE-ProRule" id="PRU00024"/>
    </source>
</evidence>
<evidence type="ECO:0000259" key="10">
    <source>
        <dbReference type="PROSITE" id="PS50119"/>
    </source>
</evidence>
<evidence type="ECO:0000256" key="9">
    <source>
        <dbReference type="PROSITE-ProRule" id="PRU00357"/>
    </source>
</evidence>
<dbReference type="Proteomes" id="UP001497516">
    <property type="component" value="Chromosome 8"/>
</dbReference>
<keyword evidence="6" id="KW-0862">Zinc</keyword>
<proteinExistence type="inferred from homology"/>
<feature type="domain" description="B box-type" evidence="10">
    <location>
        <begin position="45"/>
        <end position="94"/>
    </location>
</feature>
<dbReference type="SMART" id="SM00336">
    <property type="entry name" value="BBOX"/>
    <property type="match status" value="1"/>
</dbReference>
<keyword evidence="5 8" id="KW-0863">Zinc-finger</keyword>
<dbReference type="CDD" id="cd19821">
    <property type="entry name" value="Bbox1_BBX-like"/>
    <property type="match status" value="1"/>
</dbReference>
<dbReference type="GO" id="GO:0006355">
    <property type="term" value="P:regulation of DNA-templated transcription"/>
    <property type="evidence" value="ECO:0007669"/>
    <property type="project" value="UniProtKB-ARBA"/>
</dbReference>
<dbReference type="GO" id="GO:0005634">
    <property type="term" value="C:nucleus"/>
    <property type="evidence" value="ECO:0007669"/>
    <property type="project" value="UniProtKB-SubCell"/>
</dbReference>
<keyword evidence="3" id="KW-0479">Metal-binding</keyword>
<evidence type="ECO:0000256" key="7">
    <source>
        <dbReference type="ARBA" id="ARBA00023242"/>
    </source>
</evidence>
<evidence type="ECO:0000256" key="4">
    <source>
        <dbReference type="ARBA" id="ARBA00022737"/>
    </source>
</evidence>